<comment type="similarity">
    <text evidence="2 8">Belongs to the MLO family.</text>
</comment>
<reference evidence="10" key="1">
    <citation type="submission" date="2020-05" db="EMBL/GenBank/DDBJ databases">
        <title>WGS assembly of Panicum virgatum.</title>
        <authorList>
            <person name="Lovell J.T."/>
            <person name="Jenkins J."/>
            <person name="Shu S."/>
            <person name="Juenger T.E."/>
            <person name="Schmutz J."/>
        </authorList>
    </citation>
    <scope>NUCLEOTIDE SEQUENCE</scope>
    <source>
        <strain evidence="10">AP13</strain>
    </source>
</reference>
<feature type="transmembrane region" description="Helical" evidence="9">
    <location>
        <begin position="153"/>
        <end position="174"/>
    </location>
</feature>
<dbReference type="InterPro" id="IPR004326">
    <property type="entry name" value="Mlo"/>
</dbReference>
<evidence type="ECO:0000256" key="3">
    <source>
        <dbReference type="ARBA" id="ARBA00022692"/>
    </source>
</evidence>
<evidence type="ECO:0000256" key="5">
    <source>
        <dbReference type="ARBA" id="ARBA00022989"/>
    </source>
</evidence>
<organism evidence="10 11">
    <name type="scientific">Panicum virgatum</name>
    <name type="common">Blackwell switchgrass</name>
    <dbReference type="NCBI Taxonomy" id="38727"/>
    <lineage>
        <taxon>Eukaryota</taxon>
        <taxon>Viridiplantae</taxon>
        <taxon>Streptophyta</taxon>
        <taxon>Embryophyta</taxon>
        <taxon>Tracheophyta</taxon>
        <taxon>Spermatophyta</taxon>
        <taxon>Magnoliopsida</taxon>
        <taxon>Liliopsida</taxon>
        <taxon>Poales</taxon>
        <taxon>Poaceae</taxon>
        <taxon>PACMAD clade</taxon>
        <taxon>Panicoideae</taxon>
        <taxon>Panicodae</taxon>
        <taxon>Paniceae</taxon>
        <taxon>Panicinae</taxon>
        <taxon>Panicum</taxon>
        <taxon>Panicum sect. Hiantes</taxon>
    </lineage>
</organism>
<dbReference type="PANTHER" id="PTHR31942">
    <property type="entry name" value="MLO-LIKE PROTEIN 1"/>
    <property type="match status" value="1"/>
</dbReference>
<evidence type="ECO:0000256" key="9">
    <source>
        <dbReference type="SAM" id="Phobius"/>
    </source>
</evidence>
<dbReference type="Proteomes" id="UP000823388">
    <property type="component" value="Chromosome 3N"/>
</dbReference>
<evidence type="ECO:0000256" key="1">
    <source>
        <dbReference type="ARBA" id="ARBA00004141"/>
    </source>
</evidence>
<dbReference type="PANTHER" id="PTHR31942:SF129">
    <property type="entry name" value="MLO-LIKE PROTEIN"/>
    <property type="match status" value="1"/>
</dbReference>
<name>A0A8T0UBF8_PANVG</name>
<dbReference type="GO" id="GO:0006952">
    <property type="term" value="P:defense response"/>
    <property type="evidence" value="ECO:0007669"/>
    <property type="project" value="UniProtKB-KW"/>
</dbReference>
<keyword evidence="11" id="KW-1185">Reference proteome</keyword>
<comment type="subcellular location">
    <subcellularLocation>
        <location evidence="1 8">Membrane</location>
        <topology evidence="1 8">Multi-pass membrane protein</topology>
    </subcellularLocation>
</comment>
<keyword evidence="5 8" id="KW-1133">Transmembrane helix</keyword>
<protein>
    <recommendedName>
        <fullName evidence="8">MLO-like protein</fullName>
    </recommendedName>
</protein>
<evidence type="ECO:0000256" key="8">
    <source>
        <dbReference type="RuleBase" id="RU280816"/>
    </source>
</evidence>
<dbReference type="EMBL" id="CM029042">
    <property type="protein sequence ID" value="KAG2619225.1"/>
    <property type="molecule type" value="Genomic_DNA"/>
</dbReference>
<dbReference type="Pfam" id="PF03094">
    <property type="entry name" value="Mlo"/>
    <property type="match status" value="1"/>
</dbReference>
<keyword evidence="4 8" id="KW-0611">Plant defense</keyword>
<feature type="transmembrane region" description="Helical" evidence="9">
    <location>
        <begin position="403"/>
        <end position="424"/>
    </location>
</feature>
<keyword evidence="8" id="KW-0112">Calmodulin-binding</keyword>
<evidence type="ECO:0000313" key="11">
    <source>
        <dbReference type="Proteomes" id="UP000823388"/>
    </source>
</evidence>
<proteinExistence type="inferred from homology"/>
<keyword evidence="7 8" id="KW-0568">Pathogenesis-related protein</keyword>
<accession>A0A8T0UBF8</accession>
<keyword evidence="3 8" id="KW-0812">Transmembrane</keyword>
<evidence type="ECO:0000256" key="7">
    <source>
        <dbReference type="ARBA" id="ARBA00023265"/>
    </source>
</evidence>
<feature type="transmembrane region" description="Helical" evidence="9">
    <location>
        <begin position="12"/>
        <end position="31"/>
    </location>
</feature>
<comment type="function">
    <text evidence="8">May be involved in modulation of pathogen defense and leaf cell death.</text>
</comment>
<evidence type="ECO:0000256" key="4">
    <source>
        <dbReference type="ARBA" id="ARBA00022821"/>
    </source>
</evidence>
<comment type="domain">
    <text evidence="8">The C-terminus contains a calmodulin-binding domain, which binds calmodulin in a calcium-dependent fashion.</text>
</comment>
<gene>
    <name evidence="8" type="primary">MLO</name>
    <name evidence="10" type="ORF">PVAP13_3NG140872</name>
</gene>
<feature type="transmembrane region" description="Helical" evidence="9">
    <location>
        <begin position="279"/>
        <end position="298"/>
    </location>
</feature>
<keyword evidence="6 8" id="KW-0472">Membrane</keyword>
<evidence type="ECO:0000313" key="10">
    <source>
        <dbReference type="EMBL" id="KAG2619225.1"/>
    </source>
</evidence>
<dbReference type="GO" id="GO:0005516">
    <property type="term" value="F:calmodulin binding"/>
    <property type="evidence" value="ECO:0007669"/>
    <property type="project" value="UniProtKB-KW"/>
</dbReference>
<dbReference type="GO" id="GO:0016020">
    <property type="term" value="C:membrane"/>
    <property type="evidence" value="ECO:0007669"/>
    <property type="project" value="UniProtKB-SubCell"/>
</dbReference>
<evidence type="ECO:0000256" key="6">
    <source>
        <dbReference type="ARBA" id="ARBA00023136"/>
    </source>
</evidence>
<feature type="transmembrane region" description="Helical" evidence="9">
    <location>
        <begin position="360"/>
        <end position="383"/>
    </location>
</feature>
<sequence>MAEAEEAALEFTPTWIVAAVCSVIVLISLAAERGLHHLGKTLKKNDQRSLYEALLKVKEELMLLGFISLLMTAFQRTIQRMCIPPSWTDYMLPCQRPGDHQPARVAARFTAAEILAGVSRARVLSEGGAGAEAGLCQEEGKVPLLSEEALHQLHIFIFVLAVAHVFFSATTMFLGGAKIHKWKQWEEEIQKNNDAGNGPKKVLPMHQVSFIREHYKGIGKDSMTLSWLQSFVKQFYGSVAKSDYTAMRLGFIMTHCRGNPKFDFHRYMMRALESDFKKIVSTSWSLWMFVVIFLLLNVNGWHTYFWMAFLPLVLLLAVGTKLEHIIAQLAYDVAARQTAVEGDLVVKPSDEHFWFGQPRIVLHLIHFILFQNAFELSFFFWILMTYGFHSCFMDHVGFLVPRLVLGVVIQLLCSYSTLPLYAIVTQVRHRCSSSISHTIDILKALINGLPLCSKMGSYYKKEIFNEHVQQGVLGWAEKAKKKSGLRECNSTVESKHGDGPDAA</sequence>
<feature type="transmembrane region" description="Helical" evidence="9">
    <location>
        <begin position="304"/>
        <end position="322"/>
    </location>
</feature>
<dbReference type="AlphaFoldDB" id="A0A8T0UBF8"/>
<evidence type="ECO:0000256" key="2">
    <source>
        <dbReference type="ARBA" id="ARBA00006574"/>
    </source>
</evidence>
<comment type="caution">
    <text evidence="10">The sequence shown here is derived from an EMBL/GenBank/DDBJ whole genome shotgun (WGS) entry which is preliminary data.</text>
</comment>